<feature type="transmembrane region" description="Helical" evidence="2">
    <location>
        <begin position="131"/>
        <end position="152"/>
    </location>
</feature>
<gene>
    <name evidence="3" type="ORF">WN50_21180</name>
</gene>
<feature type="region of interest" description="Disordered" evidence="1">
    <location>
        <begin position="241"/>
        <end position="270"/>
    </location>
</feature>
<feature type="compositionally biased region" description="Low complexity" evidence="1">
    <location>
        <begin position="252"/>
        <end position="262"/>
    </location>
</feature>
<dbReference type="GO" id="GO:0008233">
    <property type="term" value="F:peptidase activity"/>
    <property type="evidence" value="ECO:0007669"/>
    <property type="project" value="UniProtKB-KW"/>
</dbReference>
<keyword evidence="3" id="KW-0378">Hydrolase</keyword>
<protein>
    <submittedName>
        <fullName evidence="3">CAAX protease</fullName>
    </submittedName>
</protein>
<evidence type="ECO:0000313" key="4">
    <source>
        <dbReference type="Proteomes" id="UP000033607"/>
    </source>
</evidence>
<accession>A0A0F5YBB8</accession>
<keyword evidence="2" id="KW-1133">Transmembrane helix</keyword>
<dbReference type="EMBL" id="LATL02000096">
    <property type="protein sequence ID" value="KKD36174.1"/>
    <property type="molecule type" value="Genomic_DNA"/>
</dbReference>
<feature type="transmembrane region" description="Helical" evidence="2">
    <location>
        <begin position="33"/>
        <end position="58"/>
    </location>
</feature>
<comment type="caution">
    <text evidence="3">The sequence shown here is derived from an EMBL/GenBank/DDBJ whole genome shotgun (WGS) entry which is preliminary data.</text>
</comment>
<dbReference type="RefSeq" id="WP_046280575.1">
    <property type="nucleotide sequence ID" value="NZ_LATL02000096.1"/>
</dbReference>
<dbReference type="AlphaFoldDB" id="A0A0F5YBB8"/>
<dbReference type="Proteomes" id="UP000033607">
    <property type="component" value="Unassembled WGS sequence"/>
</dbReference>
<keyword evidence="3" id="KW-0645">Protease</keyword>
<dbReference type="PATRIC" id="fig|1637645.4.peg.1975"/>
<organism evidence="3 4">
    <name type="scientific">Limnoraphis robusta CS-951</name>
    <dbReference type="NCBI Taxonomy" id="1637645"/>
    <lineage>
        <taxon>Bacteria</taxon>
        <taxon>Bacillati</taxon>
        <taxon>Cyanobacteriota</taxon>
        <taxon>Cyanophyceae</taxon>
        <taxon>Oscillatoriophycideae</taxon>
        <taxon>Oscillatoriales</taxon>
        <taxon>Sirenicapillariaceae</taxon>
        <taxon>Limnoraphis</taxon>
    </lineage>
</organism>
<evidence type="ECO:0000313" key="3">
    <source>
        <dbReference type="EMBL" id="KKD36174.1"/>
    </source>
</evidence>
<sequence>MTDTSLSLFWQLVGWVFALNAEAFRVVSTIGQGLSIALFIVLFAGLSQAIAQSIILFINQVQPIRYVFSLLINTILFVAGFLFLVFSTWLITLLPGSVKVSLITLITVLGISYAPLVFSFLGTLPYLGVPLLSLLSVWHLLAIVVGFDAITGIGVEKALGYVVFGWIMLQVLQQTLGRPLANFGRWLTDTVAGVDLSTRRQDVAHIVQTRAQESSSVWQEQLRERITEIRQPNNLSEFTAQTTGTKNRPVKSSTSTTTATLSRPPETIENPKTRINRTLNTILGLLGIAVLTYVIIVFLRPVREWWFGWYSSLPTVFRLTFKLFWIGMIALVVAGILAPLETLGWWAGWYDDQVDTIDNVGELAEPVADPKNISRYIVYLDGIGKSNYEYLPDIEEFLNTLAPALPDDIALIRGILPYSVLSKPLDQDRPLAFFWKLADQARIANPASLLGLLINIRNVLIVGVSADQRYGPLYNQGIAQVVYNGLVKNGYPLNSSIPITLIGYSGGGQMSCACATFLKRALSAPIDVISLGGVISGNCNILKLEHLYHLVGDKDGVEQIGPIMFPGRWKLLLLSYWNRAKRRGKISIFSMGPVGHQVPGGILDPNVILSDGRSSLQQTIDYIKKIVQGDLLPPIDLSAVQPSNYQLYRQADFNHPDYYPIDQSVNPNLYKPIGTWMGRLILPKLEERQQIRGVLFEVHHGDADHQHLIGQVVKLRWVAHREVQKLVQAVTQDVHFSADAEYTSKYGGLVHPVRLNHWQQVDPLESLAGSHPVDDVIVMLEGAVSVEENPTTTSKYPVTLRTYHTPIQITGRYYGLIQFVEPIADTDQFRVIHFNRISRQFDGPEERVRLPQVVLGKDSASYPSTTHDIERSPLNETGWYIYGAKDKNGQFVVQSLAPRSLLRLQPEQVIFGKAASRYIRSQAWDNIVAQKGRISSVLCLNGEDESSSAIQNAIDAWQEGDRALLLHTYGGIGGKNKEPAASTPIFFGHFAYGVAQVVRDPLADELRFEISYHQVYTHNTDGLIAGTLHWSRYLGDRQFGWLGSRPVCDILVKLDAFTGDYDLEGLQRSPLTRMLAQLQVMTARYRIGDGTGGTYVGPANNCAQDSNQALFASIQDTKAIIQSNQDWLQNWGSVYPQQAERFGQLIKLGADLKRELQPFDKPRPDWENQEYNLGSTLEDEPLRNLAMGLGSWRTLLPRKASDTVVQIFLKYNACVWVLRTNQVGGYDPDIEPVAPMTF</sequence>
<keyword evidence="2" id="KW-0472">Membrane</keyword>
<feature type="transmembrane region" description="Helical" evidence="2">
    <location>
        <begin position="70"/>
        <end position="94"/>
    </location>
</feature>
<dbReference type="GO" id="GO:0006508">
    <property type="term" value="P:proteolysis"/>
    <property type="evidence" value="ECO:0007669"/>
    <property type="project" value="UniProtKB-KW"/>
</dbReference>
<name>A0A0F5YBB8_9CYAN</name>
<feature type="transmembrane region" description="Helical" evidence="2">
    <location>
        <begin position="100"/>
        <end position="124"/>
    </location>
</feature>
<dbReference type="OrthoDB" id="5141003at2"/>
<evidence type="ECO:0000256" key="1">
    <source>
        <dbReference type="SAM" id="MobiDB-lite"/>
    </source>
</evidence>
<feature type="transmembrane region" description="Helical" evidence="2">
    <location>
        <begin position="279"/>
        <end position="299"/>
    </location>
</feature>
<reference evidence="3 4" key="1">
    <citation type="submission" date="2015-06" db="EMBL/GenBank/DDBJ databases">
        <title>Draft genome assembly of filamentous brackish cyanobacterium Limnoraphis robusta strain CS-951.</title>
        <authorList>
            <person name="Willis A."/>
            <person name="Parks M."/>
            <person name="Burford M.A."/>
        </authorList>
    </citation>
    <scope>NUCLEOTIDE SEQUENCE [LARGE SCALE GENOMIC DNA]</scope>
    <source>
        <strain evidence="3 4">CS-951</strain>
    </source>
</reference>
<keyword evidence="2" id="KW-0812">Transmembrane</keyword>
<feature type="transmembrane region" description="Helical" evidence="2">
    <location>
        <begin position="319"/>
        <end position="340"/>
    </location>
</feature>
<proteinExistence type="predicted"/>
<evidence type="ECO:0000256" key="2">
    <source>
        <dbReference type="SAM" id="Phobius"/>
    </source>
</evidence>